<evidence type="ECO:0008006" key="3">
    <source>
        <dbReference type="Google" id="ProtNLM"/>
    </source>
</evidence>
<dbReference type="Proteomes" id="UP000184267">
    <property type="component" value="Unassembled WGS sequence"/>
</dbReference>
<proteinExistence type="predicted"/>
<protein>
    <recommendedName>
        <fullName evidence="3">F-box domain-containing protein</fullName>
    </recommendedName>
</protein>
<dbReference type="SUPFAM" id="SSF81383">
    <property type="entry name" value="F-box domain"/>
    <property type="match status" value="1"/>
</dbReference>
<comment type="caution">
    <text evidence="1">The sequence shown here is derived from an EMBL/GenBank/DDBJ whole genome shotgun (WGS) entry which is preliminary data.</text>
</comment>
<dbReference type="InterPro" id="IPR032675">
    <property type="entry name" value="LRR_dom_sf"/>
</dbReference>
<dbReference type="OrthoDB" id="2736077at2759"/>
<name>A0A1M2V6K3_TRAPU</name>
<sequence length="549" mass="60710">MSSTEFRRMAPTAINDDVLLHILSYLHGRDALHVALCSKYLYHLAQPRINAVVVCDSPKDLRTLHSYMFSVSPPRSHDLENFEITLLTFDYPESANIDFSDYWEFSQVPLIGDILMHAPRLKHLCLERLHPCLAADARIAPALAALERLESADFATVSDWTWMCMAAPLSACLRSLRLSYFWHEDDDLQSEGESKTLPPLLHALAPLHNLHTLELWNFDPPPSGCPLPAFPSIRDLRMGAASPSALELVECCPNLSILEFSLLHDGSNPNYLPLRDGPRWPPLHRLALFGHTEIGTVLDRVGTANIVRIANPGLTFRSDGANQTQVTNLLALLQHTSPISLSLPVGVEETPGMTFWAQVPALAPRLRILDLRITFAALSLENRRRLYNIQDTLRPLSIVYLSISMSKAPPTPGWAVGDEMEIDPEPVQEDCGDATQVEEYLTSSMVELPGRVAAAIPSLRFVTIASARKANPGILSKSSTELDPDPVRIPPSSASSTQLSVGNHISTRYWQVINQGENGSSRGLLELPASEGERIRNLADDAIRFVNTV</sequence>
<dbReference type="CDD" id="cd09917">
    <property type="entry name" value="F-box_SF"/>
    <property type="match status" value="1"/>
</dbReference>
<keyword evidence="2" id="KW-1185">Reference proteome</keyword>
<dbReference type="STRING" id="154538.A0A1M2V6K3"/>
<dbReference type="Gene3D" id="3.80.10.10">
    <property type="entry name" value="Ribonuclease Inhibitor"/>
    <property type="match status" value="1"/>
</dbReference>
<dbReference type="OMA" id="HISTRYW"/>
<reference evidence="1 2" key="1">
    <citation type="submission" date="2016-10" db="EMBL/GenBank/DDBJ databases">
        <title>Genome sequence of the basidiomycete white-rot fungus Trametes pubescens.</title>
        <authorList>
            <person name="Makela M.R."/>
            <person name="Granchi Z."/>
            <person name="Peng M."/>
            <person name="De Vries R.P."/>
            <person name="Grigoriev I."/>
            <person name="Riley R."/>
            <person name="Hilden K."/>
        </authorList>
    </citation>
    <scope>NUCLEOTIDE SEQUENCE [LARGE SCALE GENOMIC DNA]</scope>
    <source>
        <strain evidence="1 2">FBCC735</strain>
    </source>
</reference>
<organism evidence="1 2">
    <name type="scientific">Trametes pubescens</name>
    <name type="common">White-rot fungus</name>
    <dbReference type="NCBI Taxonomy" id="154538"/>
    <lineage>
        <taxon>Eukaryota</taxon>
        <taxon>Fungi</taxon>
        <taxon>Dikarya</taxon>
        <taxon>Basidiomycota</taxon>
        <taxon>Agaricomycotina</taxon>
        <taxon>Agaricomycetes</taxon>
        <taxon>Polyporales</taxon>
        <taxon>Polyporaceae</taxon>
        <taxon>Trametes</taxon>
    </lineage>
</organism>
<dbReference type="EMBL" id="MNAD01001625">
    <property type="protein sequence ID" value="OJT03214.1"/>
    <property type="molecule type" value="Genomic_DNA"/>
</dbReference>
<gene>
    <name evidence="1" type="ORF">TRAPUB_6211</name>
</gene>
<dbReference type="AlphaFoldDB" id="A0A1M2V6K3"/>
<evidence type="ECO:0000313" key="2">
    <source>
        <dbReference type="Proteomes" id="UP000184267"/>
    </source>
</evidence>
<evidence type="ECO:0000313" key="1">
    <source>
        <dbReference type="EMBL" id="OJT03214.1"/>
    </source>
</evidence>
<accession>A0A1M2V6K3</accession>
<dbReference type="InterPro" id="IPR036047">
    <property type="entry name" value="F-box-like_dom_sf"/>
</dbReference>
<dbReference type="SUPFAM" id="SSF52047">
    <property type="entry name" value="RNI-like"/>
    <property type="match status" value="1"/>
</dbReference>